<feature type="region of interest" description="Disordered" evidence="9">
    <location>
        <begin position="1"/>
        <end position="50"/>
    </location>
</feature>
<comment type="subcellular location">
    <subcellularLocation>
        <location evidence="2">Nucleus</location>
        <location evidence="2">Nucleolus</location>
    </subcellularLocation>
</comment>
<evidence type="ECO:0000256" key="5">
    <source>
        <dbReference type="ARBA" id="ARBA00019827"/>
    </source>
</evidence>
<reference evidence="10" key="1">
    <citation type="submission" date="2023-10" db="EMBL/GenBank/DDBJ databases">
        <authorList>
            <person name="Hackl T."/>
        </authorList>
    </citation>
    <scope>NUCLEOTIDE SEQUENCE</scope>
</reference>
<evidence type="ECO:0000313" key="10">
    <source>
        <dbReference type="EMBL" id="CAJ2510045.1"/>
    </source>
</evidence>
<protein>
    <recommendedName>
        <fullName evidence="4">rRNA-processing protein EFG1</fullName>
    </recommendedName>
    <alternativeName>
        <fullName evidence="5">rRNA-processing protein efg1</fullName>
    </alternativeName>
</protein>
<dbReference type="Proteomes" id="UP001295740">
    <property type="component" value="Unassembled WGS sequence"/>
</dbReference>
<evidence type="ECO:0000256" key="3">
    <source>
        <dbReference type="ARBA" id="ARBA00006916"/>
    </source>
</evidence>
<comment type="caution">
    <text evidence="10">The sequence shown here is derived from an EMBL/GenBank/DDBJ whole genome shotgun (WGS) entry which is preliminary data.</text>
</comment>
<dbReference type="GO" id="GO:0000462">
    <property type="term" value="P:maturation of SSU-rRNA from tricistronic rRNA transcript (SSU-rRNA, 5.8S rRNA, LSU-rRNA)"/>
    <property type="evidence" value="ECO:0007669"/>
    <property type="project" value="TreeGrafter"/>
</dbReference>
<comment type="similarity">
    <text evidence="3">Belongs to the EFG1 family.</text>
</comment>
<feature type="region of interest" description="Disordered" evidence="9">
    <location>
        <begin position="200"/>
        <end position="288"/>
    </location>
</feature>
<evidence type="ECO:0000313" key="11">
    <source>
        <dbReference type="Proteomes" id="UP001295740"/>
    </source>
</evidence>
<evidence type="ECO:0000256" key="4">
    <source>
        <dbReference type="ARBA" id="ARBA00018689"/>
    </source>
</evidence>
<dbReference type="GO" id="GO:0030688">
    <property type="term" value="C:preribosome, small subunit precursor"/>
    <property type="evidence" value="ECO:0007669"/>
    <property type="project" value="TreeGrafter"/>
</dbReference>
<dbReference type="Pfam" id="PF10153">
    <property type="entry name" value="Efg1"/>
    <property type="match status" value="1"/>
</dbReference>
<feature type="compositionally biased region" description="Basic and acidic residues" evidence="9">
    <location>
        <begin position="15"/>
        <end position="26"/>
    </location>
</feature>
<dbReference type="PANTHER" id="PTHR33911">
    <property type="entry name" value="RRNA-PROCESSING PROTEIN EFG1"/>
    <property type="match status" value="1"/>
</dbReference>
<dbReference type="InterPro" id="IPR050786">
    <property type="entry name" value="EFG1_rRNA-proc"/>
</dbReference>
<feature type="compositionally biased region" description="Acidic residues" evidence="9">
    <location>
        <begin position="277"/>
        <end position="288"/>
    </location>
</feature>
<accession>A0AAI8VLH5</accession>
<keyword evidence="7" id="KW-0175">Coiled coil</keyword>
<dbReference type="GO" id="GO:0005730">
    <property type="term" value="C:nucleolus"/>
    <property type="evidence" value="ECO:0007669"/>
    <property type="project" value="UniProtKB-SubCell"/>
</dbReference>
<evidence type="ECO:0000256" key="1">
    <source>
        <dbReference type="ARBA" id="ARBA00002773"/>
    </source>
</evidence>
<organism evidence="10 11">
    <name type="scientific">Anthostomella pinea</name>
    <dbReference type="NCBI Taxonomy" id="933095"/>
    <lineage>
        <taxon>Eukaryota</taxon>
        <taxon>Fungi</taxon>
        <taxon>Dikarya</taxon>
        <taxon>Ascomycota</taxon>
        <taxon>Pezizomycotina</taxon>
        <taxon>Sordariomycetes</taxon>
        <taxon>Xylariomycetidae</taxon>
        <taxon>Xylariales</taxon>
        <taxon>Xylariaceae</taxon>
        <taxon>Anthostomella</taxon>
    </lineage>
</organism>
<evidence type="ECO:0000256" key="9">
    <source>
        <dbReference type="SAM" id="MobiDB-lite"/>
    </source>
</evidence>
<name>A0AAI8VLH5_9PEZI</name>
<dbReference type="EMBL" id="CAUWAG010000013">
    <property type="protein sequence ID" value="CAJ2510045.1"/>
    <property type="molecule type" value="Genomic_DNA"/>
</dbReference>
<sequence>MSSKRKFSDFNADSSSKKEESRERIPGYHAPKSRKKSGSHKARANPKSLQWVKKRVRTIERKMRGGTENLPANVQNDMEKELAYHKQKLDEVADDKKRKSMIKKYHMVRFFERKKADRLAKQIGTQLEMATDEAEIKKLKADLHVAEIDSLYARYFPHRERYESLYPVSSLGLSVHGGEQPEDASTAAKALRTERPKLWGAIEKASKKGPQALSDIRERKLAVDSRSKAPKDRPSKHSFAVKANQLKEKTAFVSDPADPRQGKGKRKEESDSSDSSSDSDSDGFFEKE</sequence>
<proteinExistence type="inferred from homology"/>
<feature type="compositionally biased region" description="Basic and acidic residues" evidence="9">
    <location>
        <begin position="257"/>
        <end position="270"/>
    </location>
</feature>
<keyword evidence="11" id="KW-1185">Reference proteome</keyword>
<evidence type="ECO:0000256" key="2">
    <source>
        <dbReference type="ARBA" id="ARBA00004604"/>
    </source>
</evidence>
<gene>
    <name evidence="10" type="ORF">KHLLAP_LOCUS10513</name>
</gene>
<comment type="function">
    <text evidence="1">Involved in rRNA processing.</text>
</comment>
<dbReference type="AlphaFoldDB" id="A0AAI8VLH5"/>
<evidence type="ECO:0000256" key="6">
    <source>
        <dbReference type="ARBA" id="ARBA00022552"/>
    </source>
</evidence>
<dbReference type="PANTHER" id="PTHR33911:SF1">
    <property type="entry name" value="RRNA-PROCESSING PROTEIN EFG1"/>
    <property type="match status" value="1"/>
</dbReference>
<dbReference type="InterPro" id="IPR019310">
    <property type="entry name" value="Efg1"/>
</dbReference>
<evidence type="ECO:0000256" key="8">
    <source>
        <dbReference type="ARBA" id="ARBA00023242"/>
    </source>
</evidence>
<keyword evidence="6" id="KW-0698">rRNA processing</keyword>
<evidence type="ECO:0000256" key="7">
    <source>
        <dbReference type="ARBA" id="ARBA00023054"/>
    </source>
</evidence>
<keyword evidence="8" id="KW-0539">Nucleus</keyword>
<feature type="compositionally biased region" description="Basic residues" evidence="9">
    <location>
        <begin position="31"/>
        <end position="44"/>
    </location>
</feature>
<feature type="compositionally biased region" description="Basic and acidic residues" evidence="9">
    <location>
        <begin position="215"/>
        <end position="235"/>
    </location>
</feature>